<keyword evidence="2" id="KW-0547">Nucleotide-binding</keyword>
<dbReference type="InterPro" id="IPR027417">
    <property type="entry name" value="P-loop_NTPase"/>
</dbReference>
<name>A0ABX0GV85_9ACTN</name>
<dbReference type="InterPro" id="IPR025158">
    <property type="entry name" value="Mg_chelat-rel_C"/>
</dbReference>
<dbReference type="PANTHER" id="PTHR32039:SF7">
    <property type="entry name" value="COMPETENCE PROTEIN COMM"/>
    <property type="match status" value="1"/>
</dbReference>
<evidence type="ECO:0000259" key="4">
    <source>
        <dbReference type="PROSITE" id="PS50051"/>
    </source>
</evidence>
<keyword evidence="6" id="KW-1185">Reference proteome</keyword>
<dbReference type="InterPro" id="IPR014721">
    <property type="entry name" value="Ribsml_uS5_D2-typ_fold_subgr"/>
</dbReference>
<dbReference type="PANTHER" id="PTHR32039">
    <property type="entry name" value="MAGNESIUM-CHELATASE SUBUNIT CHLI"/>
    <property type="match status" value="1"/>
</dbReference>
<feature type="domain" description="MCM C-terminal AAA(+) ATPase" evidence="4">
    <location>
        <begin position="303"/>
        <end position="361"/>
    </location>
</feature>
<dbReference type="InterPro" id="IPR003593">
    <property type="entry name" value="AAA+_ATPase"/>
</dbReference>
<dbReference type="EMBL" id="JAANNP010000002">
    <property type="protein sequence ID" value="NHC13550.1"/>
    <property type="molecule type" value="Genomic_DNA"/>
</dbReference>
<evidence type="ECO:0000313" key="5">
    <source>
        <dbReference type="EMBL" id="NHC13550.1"/>
    </source>
</evidence>
<evidence type="ECO:0000313" key="6">
    <source>
        <dbReference type="Proteomes" id="UP000800981"/>
    </source>
</evidence>
<comment type="similarity">
    <text evidence="1">Belongs to the Mg-chelatase subunits D/I family. ComM subfamily.</text>
</comment>
<dbReference type="Pfam" id="PF01078">
    <property type="entry name" value="Mg_chelatase"/>
    <property type="match status" value="1"/>
</dbReference>
<dbReference type="RefSeq" id="WP_166280101.1">
    <property type="nucleotide sequence ID" value="NZ_JAANNP010000002.1"/>
</dbReference>
<dbReference type="InterPro" id="IPR000523">
    <property type="entry name" value="Mg_chelatse_chII-like_cat_dom"/>
</dbReference>
<dbReference type="Pfam" id="PF13335">
    <property type="entry name" value="Mg_chelatase_C"/>
    <property type="match status" value="1"/>
</dbReference>
<keyword evidence="3" id="KW-0067">ATP-binding</keyword>
<dbReference type="Gene3D" id="3.30.230.10">
    <property type="match status" value="1"/>
</dbReference>
<dbReference type="Proteomes" id="UP000800981">
    <property type="component" value="Unassembled WGS sequence"/>
</dbReference>
<evidence type="ECO:0000256" key="1">
    <source>
        <dbReference type="ARBA" id="ARBA00006354"/>
    </source>
</evidence>
<sequence>MALATARSIALVGVEGSVVEVEAHVAAGLPAFVLVGLPDAALSEARDRVRAAVMNSGERWPASRVTVGLSPASLPKRGSGFDLAIAVAVLLAGAAPEDEPVLDARVLDHTALLGELGLDGRLRPVRGVLPAVAAAARAGIRRVVVPEPNAAEAALVPGVEVLGLRSLRQLAALMRGVEVPEEEPVQAAAPADRALPAAVEKDMADVVGQEEARQAVEVAAAGGHALFLVGAPGTGKTMLAERLPGLLPPLEREDALEVTAVHSLAGVLDPAVPLVTRPPFQAPHHSATTAATVGGGSGVPRPGAVSLAHRGVLFLDEAPEFSPAVLDALRQPLESGVVVLSRAGGTARYPARTTLVLAANPCPCGRAVGKGLDCTCTPLARRRYLSRLSGPLLDRVDLRVEVLPPVGAQRLGALEPGTAEPTAVVAARVAEARARAAQRFRGLPWRTNAEVPGRELRSQWRLRDARAVEEAVLRGVLTLRGADRALRVSWTLADLAGRGRPDASDVALAVGLRLSAAGAAA</sequence>
<dbReference type="PROSITE" id="PS50051">
    <property type="entry name" value="MCM_2"/>
    <property type="match status" value="1"/>
</dbReference>
<dbReference type="InterPro" id="IPR001208">
    <property type="entry name" value="MCM_dom"/>
</dbReference>
<dbReference type="InterPro" id="IPR004482">
    <property type="entry name" value="Mg_chelat-rel"/>
</dbReference>
<dbReference type="NCBIfam" id="TIGR00368">
    <property type="entry name" value="YifB family Mg chelatase-like AAA ATPase"/>
    <property type="match status" value="1"/>
</dbReference>
<dbReference type="SUPFAM" id="SSF52540">
    <property type="entry name" value="P-loop containing nucleoside triphosphate hydrolases"/>
    <property type="match status" value="1"/>
</dbReference>
<evidence type="ECO:0000256" key="3">
    <source>
        <dbReference type="ARBA" id="ARBA00022840"/>
    </source>
</evidence>
<gene>
    <name evidence="5" type="ORF">G9H71_07120</name>
</gene>
<reference evidence="5 6" key="1">
    <citation type="submission" date="2020-03" db="EMBL/GenBank/DDBJ databases">
        <title>Two novel Motilibacter sp.</title>
        <authorList>
            <person name="Liu S."/>
        </authorList>
    </citation>
    <scope>NUCLEOTIDE SEQUENCE [LARGE SCALE GENOMIC DNA]</scope>
    <source>
        <strain evidence="5 6">E257</strain>
    </source>
</reference>
<dbReference type="Gene3D" id="3.40.50.300">
    <property type="entry name" value="P-loop containing nucleotide triphosphate hydrolases"/>
    <property type="match status" value="1"/>
</dbReference>
<protein>
    <submittedName>
        <fullName evidence="5">YifB family Mg chelatase-like AAA ATPase</fullName>
    </submittedName>
</protein>
<dbReference type="InterPro" id="IPR020568">
    <property type="entry name" value="Ribosomal_Su5_D2-typ_SF"/>
</dbReference>
<dbReference type="SMART" id="SM00382">
    <property type="entry name" value="AAA"/>
    <property type="match status" value="1"/>
</dbReference>
<dbReference type="SUPFAM" id="SSF54211">
    <property type="entry name" value="Ribosomal protein S5 domain 2-like"/>
    <property type="match status" value="1"/>
</dbReference>
<evidence type="ECO:0000256" key="2">
    <source>
        <dbReference type="ARBA" id="ARBA00022741"/>
    </source>
</evidence>
<dbReference type="InterPro" id="IPR045006">
    <property type="entry name" value="CHLI-like"/>
</dbReference>
<comment type="caution">
    <text evidence="5">The sequence shown here is derived from an EMBL/GenBank/DDBJ whole genome shotgun (WGS) entry which is preliminary data.</text>
</comment>
<dbReference type="Pfam" id="PF13541">
    <property type="entry name" value="ChlI"/>
    <property type="match status" value="1"/>
</dbReference>
<accession>A0ABX0GV85</accession>
<proteinExistence type="inferred from homology"/>
<organism evidence="5 6">
    <name type="scientific">Motilibacter deserti</name>
    <dbReference type="NCBI Taxonomy" id="2714956"/>
    <lineage>
        <taxon>Bacteria</taxon>
        <taxon>Bacillati</taxon>
        <taxon>Actinomycetota</taxon>
        <taxon>Actinomycetes</taxon>
        <taxon>Motilibacterales</taxon>
        <taxon>Motilibacteraceae</taxon>
        <taxon>Motilibacter</taxon>
    </lineage>
</organism>